<dbReference type="Proteomes" id="UP000199223">
    <property type="component" value="Unassembled WGS sequence"/>
</dbReference>
<evidence type="ECO:0000256" key="1">
    <source>
        <dbReference type="SAM" id="MobiDB-lite"/>
    </source>
</evidence>
<keyword evidence="3" id="KW-1185">Reference proteome</keyword>
<dbReference type="EMBL" id="FNZA01000005">
    <property type="protein sequence ID" value="SEJ28093.1"/>
    <property type="molecule type" value="Genomic_DNA"/>
</dbReference>
<dbReference type="STRING" id="856736.SAMN04488058_105201"/>
<sequence>MKRILFLKAGEASGGPPVMPLSGAGVMLGAMKRASWLLLLALLGLGPLPLPGLSGPLGTLGAALADDDDDDDDGDDDGPARPAPRPITPPASTLSAVARTLRVGSLWAERSGSLVTVRLGLEVGGVLVGSLTLNPTSLEPLTYAQRGLARAGTAPSSAALRAALTRLATQSPARLSTGNYAAGAPQGPQLPVYWSGRLVGYLTLGAQGKPLADAAAQRSLNASTLKVRR</sequence>
<evidence type="ECO:0000313" key="3">
    <source>
        <dbReference type="Proteomes" id="UP000199223"/>
    </source>
</evidence>
<dbReference type="AlphaFoldDB" id="A0A1H6XG62"/>
<name>A0A1H6XG62_9DEIO</name>
<organism evidence="2 3">
    <name type="scientific">Deinococcus reticulitermitis</name>
    <dbReference type="NCBI Taxonomy" id="856736"/>
    <lineage>
        <taxon>Bacteria</taxon>
        <taxon>Thermotogati</taxon>
        <taxon>Deinococcota</taxon>
        <taxon>Deinococci</taxon>
        <taxon>Deinococcales</taxon>
        <taxon>Deinococcaceae</taxon>
        <taxon>Deinococcus</taxon>
    </lineage>
</organism>
<feature type="region of interest" description="Disordered" evidence="1">
    <location>
        <begin position="61"/>
        <end position="91"/>
    </location>
</feature>
<reference evidence="3" key="1">
    <citation type="submission" date="2016-10" db="EMBL/GenBank/DDBJ databases">
        <authorList>
            <person name="Varghese N."/>
            <person name="Submissions S."/>
        </authorList>
    </citation>
    <scope>NUCLEOTIDE SEQUENCE [LARGE SCALE GENOMIC DNA]</scope>
    <source>
        <strain evidence="3">CGMCC 1.10218</strain>
    </source>
</reference>
<gene>
    <name evidence="2" type="ORF">SAMN04488058_105201</name>
</gene>
<evidence type="ECO:0000313" key="2">
    <source>
        <dbReference type="EMBL" id="SEJ28093.1"/>
    </source>
</evidence>
<accession>A0A1H6XG62</accession>
<feature type="compositionally biased region" description="Acidic residues" evidence="1">
    <location>
        <begin position="65"/>
        <end position="77"/>
    </location>
</feature>
<proteinExistence type="predicted"/>
<protein>
    <submittedName>
        <fullName evidence="2">Uncharacterized protein</fullName>
    </submittedName>
</protein>